<evidence type="ECO:0000313" key="2">
    <source>
        <dbReference type="Proteomes" id="UP000030645"/>
    </source>
</evidence>
<evidence type="ECO:0000313" key="1">
    <source>
        <dbReference type="EMBL" id="EXC13614.1"/>
    </source>
</evidence>
<gene>
    <name evidence="1" type="ORF">L484_019571</name>
</gene>
<organism evidence="1 2">
    <name type="scientific">Morus notabilis</name>
    <dbReference type="NCBI Taxonomy" id="981085"/>
    <lineage>
        <taxon>Eukaryota</taxon>
        <taxon>Viridiplantae</taxon>
        <taxon>Streptophyta</taxon>
        <taxon>Embryophyta</taxon>
        <taxon>Tracheophyta</taxon>
        <taxon>Spermatophyta</taxon>
        <taxon>Magnoliopsida</taxon>
        <taxon>eudicotyledons</taxon>
        <taxon>Gunneridae</taxon>
        <taxon>Pentapetalae</taxon>
        <taxon>rosids</taxon>
        <taxon>fabids</taxon>
        <taxon>Rosales</taxon>
        <taxon>Moraceae</taxon>
        <taxon>Moreae</taxon>
        <taxon>Morus</taxon>
    </lineage>
</organism>
<name>W9SKA9_9ROSA</name>
<accession>W9SKA9</accession>
<keyword evidence="2" id="KW-1185">Reference proteome</keyword>
<protein>
    <submittedName>
        <fullName evidence="1">Uncharacterized protein</fullName>
    </submittedName>
</protein>
<sequence length="72" mass="8003">MQLGKDLVTTSDVDHAMLMLDETAKSVGITILGEMGFRPWDSWYPAGVYEEGNFPPSIHALESSNYAKTRPE</sequence>
<dbReference type="AlphaFoldDB" id="W9SKA9"/>
<dbReference type="Gene3D" id="3.40.50.720">
    <property type="entry name" value="NAD(P)-binding Rossmann-like Domain"/>
    <property type="match status" value="1"/>
</dbReference>
<proteinExistence type="predicted"/>
<reference evidence="2" key="1">
    <citation type="submission" date="2013-01" db="EMBL/GenBank/DDBJ databases">
        <title>Draft Genome Sequence of a Mulberry Tree, Morus notabilis C.K. Schneid.</title>
        <authorList>
            <person name="He N."/>
            <person name="Zhao S."/>
        </authorList>
    </citation>
    <scope>NUCLEOTIDE SEQUENCE</scope>
</reference>
<dbReference type="Proteomes" id="UP000030645">
    <property type="component" value="Unassembled WGS sequence"/>
</dbReference>
<dbReference type="EMBL" id="KE345753">
    <property type="protein sequence ID" value="EXC13614.1"/>
    <property type="molecule type" value="Genomic_DNA"/>
</dbReference>